<dbReference type="AlphaFoldDB" id="A0A2S1SH20"/>
<feature type="domain" description="Glycosyl transferase family 1" evidence="1">
    <location>
        <begin position="184"/>
        <end position="355"/>
    </location>
</feature>
<dbReference type="Proteomes" id="UP000244937">
    <property type="component" value="Chromosome"/>
</dbReference>
<dbReference type="Gene3D" id="3.40.50.2000">
    <property type="entry name" value="Glycogen Phosphorylase B"/>
    <property type="match status" value="2"/>
</dbReference>
<name>A0A2S1SH20_9FLAO</name>
<dbReference type="CDD" id="cd03801">
    <property type="entry name" value="GT4_PimA-like"/>
    <property type="match status" value="1"/>
</dbReference>
<evidence type="ECO:0000259" key="1">
    <source>
        <dbReference type="Pfam" id="PF00534"/>
    </source>
</evidence>
<evidence type="ECO:0000313" key="4">
    <source>
        <dbReference type="Proteomes" id="UP000244937"/>
    </source>
</evidence>
<accession>A0A2S1SH20</accession>
<feature type="domain" description="Glycosyltransferase subfamily 4-like N-terminal" evidence="2">
    <location>
        <begin position="19"/>
        <end position="180"/>
    </location>
</feature>
<dbReference type="PANTHER" id="PTHR12526:SF630">
    <property type="entry name" value="GLYCOSYLTRANSFERASE"/>
    <property type="match status" value="1"/>
</dbReference>
<dbReference type="KEGG" id="fpal:HYN49_07050"/>
<keyword evidence="4" id="KW-1185">Reference proteome</keyword>
<dbReference type="RefSeq" id="WP_108903461.1">
    <property type="nucleotide sequence ID" value="NZ_CP029187.1"/>
</dbReference>
<evidence type="ECO:0000259" key="2">
    <source>
        <dbReference type="Pfam" id="PF13439"/>
    </source>
</evidence>
<dbReference type="Pfam" id="PF13439">
    <property type="entry name" value="Glyco_transf_4"/>
    <property type="match status" value="1"/>
</dbReference>
<dbReference type="GO" id="GO:0016757">
    <property type="term" value="F:glycosyltransferase activity"/>
    <property type="evidence" value="ECO:0007669"/>
    <property type="project" value="InterPro"/>
</dbReference>
<reference evidence="3 4" key="1">
    <citation type="submission" date="2018-05" db="EMBL/GenBank/DDBJ databases">
        <title>Genome sequencing of Flavobacterium sp. HYN0049.</title>
        <authorList>
            <person name="Yi H."/>
            <person name="Baek C."/>
        </authorList>
    </citation>
    <scope>NUCLEOTIDE SEQUENCE [LARGE SCALE GENOMIC DNA]</scope>
    <source>
        <strain evidence="3 4">HYN0049</strain>
    </source>
</reference>
<sequence>MKMAFLTPEYPHPKFGRSGGIGTGIKNLAHALVEDGHQAVVLVYGQERDAFFEENGIQFHCIKNVKLKGISWLLTRKKIQKLINRLYNDKKIDVVEAPDWTGITSFIRTRCPIIIRQNGSDTYFCHLDGRKVKFMNRFHEKKALQNADGVIAVSQFTGDLTNKIFGINLNFTVIPNGIDSHYFDASAKGNSSKDILYFGTIIRKKGLLELPLIFNKVIEEIPDAGLIIIGQDAPDMISGNASTWTMMQDLFSEKALQNTVYHGPKPYMQIRSYIENAAVCVFPSFAEALPLSWLEAMAMGKAIVASDIGWATEMIVDGTDGFLVDPSNHMMYAEKIIAILQDKKLQHDLGMNAREKVQKCFDSKVVLQQNILYYEKFRAE</sequence>
<protein>
    <submittedName>
        <fullName evidence="3">Glycosyltransferase family 1 protein</fullName>
    </submittedName>
</protein>
<dbReference type="InterPro" id="IPR028098">
    <property type="entry name" value="Glyco_trans_4-like_N"/>
</dbReference>
<proteinExistence type="predicted"/>
<keyword evidence="3" id="KW-0808">Transferase</keyword>
<evidence type="ECO:0000313" key="3">
    <source>
        <dbReference type="EMBL" id="AWI25675.1"/>
    </source>
</evidence>
<dbReference type="PANTHER" id="PTHR12526">
    <property type="entry name" value="GLYCOSYLTRANSFERASE"/>
    <property type="match status" value="1"/>
</dbReference>
<gene>
    <name evidence="3" type="ORF">HYN49_07050</name>
</gene>
<dbReference type="Pfam" id="PF00534">
    <property type="entry name" value="Glycos_transf_1"/>
    <property type="match status" value="1"/>
</dbReference>
<dbReference type="EMBL" id="CP029187">
    <property type="protein sequence ID" value="AWI25675.1"/>
    <property type="molecule type" value="Genomic_DNA"/>
</dbReference>
<dbReference type="InterPro" id="IPR001296">
    <property type="entry name" value="Glyco_trans_1"/>
</dbReference>
<organism evidence="3 4">
    <name type="scientific">Flavobacterium pallidum</name>
    <dbReference type="NCBI Taxonomy" id="2172098"/>
    <lineage>
        <taxon>Bacteria</taxon>
        <taxon>Pseudomonadati</taxon>
        <taxon>Bacteroidota</taxon>
        <taxon>Flavobacteriia</taxon>
        <taxon>Flavobacteriales</taxon>
        <taxon>Flavobacteriaceae</taxon>
        <taxon>Flavobacterium</taxon>
    </lineage>
</organism>
<dbReference type="OrthoDB" id="502646at2"/>
<dbReference type="SUPFAM" id="SSF53756">
    <property type="entry name" value="UDP-Glycosyltransferase/glycogen phosphorylase"/>
    <property type="match status" value="1"/>
</dbReference>